<reference evidence="2" key="1">
    <citation type="journal article" date="2016" name="Nat. Genet.">
        <title>A high-quality carrot genome assembly provides new insights into carotenoid accumulation and asterid genome evolution.</title>
        <authorList>
            <person name="Iorizzo M."/>
            <person name="Ellison S."/>
            <person name="Senalik D."/>
            <person name="Zeng P."/>
            <person name="Satapoomin P."/>
            <person name="Huang J."/>
            <person name="Bowman M."/>
            <person name="Iovene M."/>
            <person name="Sanseverino W."/>
            <person name="Cavagnaro P."/>
            <person name="Yildiz M."/>
            <person name="Macko-Podgorni A."/>
            <person name="Moranska E."/>
            <person name="Grzebelus E."/>
            <person name="Grzebelus D."/>
            <person name="Ashrafi H."/>
            <person name="Zheng Z."/>
            <person name="Cheng S."/>
            <person name="Spooner D."/>
            <person name="Van Deynze A."/>
            <person name="Simon P."/>
        </authorList>
    </citation>
    <scope>NUCLEOTIDE SEQUENCE</scope>
    <source>
        <tissue evidence="2">Leaf</tissue>
    </source>
</reference>
<name>A0AAF1AKC4_DAUCS</name>
<evidence type="ECO:0000313" key="2">
    <source>
        <dbReference type="EMBL" id="WOG86414.1"/>
    </source>
</evidence>
<organism evidence="2 3">
    <name type="scientific">Daucus carota subsp. sativus</name>
    <name type="common">Carrot</name>
    <dbReference type="NCBI Taxonomy" id="79200"/>
    <lineage>
        <taxon>Eukaryota</taxon>
        <taxon>Viridiplantae</taxon>
        <taxon>Streptophyta</taxon>
        <taxon>Embryophyta</taxon>
        <taxon>Tracheophyta</taxon>
        <taxon>Spermatophyta</taxon>
        <taxon>Magnoliopsida</taxon>
        <taxon>eudicotyledons</taxon>
        <taxon>Gunneridae</taxon>
        <taxon>Pentapetalae</taxon>
        <taxon>asterids</taxon>
        <taxon>campanulids</taxon>
        <taxon>Apiales</taxon>
        <taxon>Apiaceae</taxon>
        <taxon>Apioideae</taxon>
        <taxon>Scandiceae</taxon>
        <taxon>Daucinae</taxon>
        <taxon>Daucus</taxon>
        <taxon>Daucus sect. Daucus</taxon>
    </lineage>
</organism>
<gene>
    <name evidence="2" type="ORF">DCAR_0205618</name>
</gene>
<dbReference type="InterPro" id="IPR013103">
    <property type="entry name" value="RVT_2"/>
</dbReference>
<dbReference type="AlphaFoldDB" id="A0AAF1AKC4"/>
<proteinExistence type="predicted"/>
<evidence type="ECO:0000313" key="3">
    <source>
        <dbReference type="Proteomes" id="UP000077755"/>
    </source>
</evidence>
<dbReference type="EMBL" id="CP093344">
    <property type="protein sequence ID" value="WOG86414.1"/>
    <property type="molecule type" value="Genomic_DNA"/>
</dbReference>
<sequence>MQANIVFSSTYQAFTANVAKNPEPNSYQQAVQSPEWCIAMASELAALEANKTWVITPLPANKKPVGCRWIYKVKYCAHESVERYKARLVVKGCTQMEGLDYFESFASVVKMTTLRTLLAAFDVQGRSLT</sequence>
<accession>A0AAF1AKC4</accession>
<dbReference type="Proteomes" id="UP000077755">
    <property type="component" value="Chromosome 2"/>
</dbReference>
<evidence type="ECO:0000259" key="1">
    <source>
        <dbReference type="Pfam" id="PF07727"/>
    </source>
</evidence>
<protein>
    <recommendedName>
        <fullName evidence="1">Reverse transcriptase Ty1/copia-type domain-containing protein</fullName>
    </recommendedName>
</protein>
<reference evidence="2" key="2">
    <citation type="submission" date="2022-03" db="EMBL/GenBank/DDBJ databases">
        <title>Draft title - Genomic analysis of global carrot germplasm unveils the trajectory of domestication and the origin of high carotenoid orange carrot.</title>
        <authorList>
            <person name="Iorizzo M."/>
            <person name="Ellison S."/>
            <person name="Senalik D."/>
            <person name="Macko-Podgorni A."/>
            <person name="Grzebelus D."/>
            <person name="Bostan H."/>
            <person name="Rolling W."/>
            <person name="Curaba J."/>
            <person name="Simon P."/>
        </authorList>
    </citation>
    <scope>NUCLEOTIDE SEQUENCE</scope>
    <source>
        <tissue evidence="2">Leaf</tissue>
    </source>
</reference>
<keyword evidence="3" id="KW-1185">Reference proteome</keyword>
<feature type="domain" description="Reverse transcriptase Ty1/copia-type" evidence="1">
    <location>
        <begin position="50"/>
        <end position="121"/>
    </location>
</feature>
<dbReference type="Pfam" id="PF07727">
    <property type="entry name" value="RVT_2"/>
    <property type="match status" value="1"/>
</dbReference>